<dbReference type="EMBL" id="PSZC01000002">
    <property type="protein sequence ID" value="PPJ39284.1"/>
    <property type="molecule type" value="Genomic_DNA"/>
</dbReference>
<evidence type="ECO:0000313" key="3">
    <source>
        <dbReference type="EMBL" id="PPJ39284.1"/>
    </source>
</evidence>
<dbReference type="Pfam" id="PF00106">
    <property type="entry name" value="adh_short"/>
    <property type="match status" value="1"/>
</dbReference>
<dbReference type="OrthoDB" id="4545409at2"/>
<dbReference type="InterPro" id="IPR036291">
    <property type="entry name" value="NAD(P)-bd_dom_sf"/>
</dbReference>
<evidence type="ECO:0000256" key="1">
    <source>
        <dbReference type="ARBA" id="ARBA00006484"/>
    </source>
</evidence>
<accession>A0A2S6AVR6</accession>
<dbReference type="GO" id="GO:0016491">
    <property type="term" value="F:oxidoreductase activity"/>
    <property type="evidence" value="ECO:0007669"/>
    <property type="project" value="UniProtKB-KW"/>
</dbReference>
<dbReference type="PANTHER" id="PTHR43669:SF12">
    <property type="entry name" value="BLR5618 PROTEIN"/>
    <property type="match status" value="1"/>
</dbReference>
<sequence length="233" mass="24464">MQEEAIGVKVLVIGASGDVGRGAVAACLARGWETIAVGRTAAKLTELAAEHDDERLSTAIGDLADETTTTALADSVGLESIDAVVVTVSGPWSPTPVRDCDWDTVSETFDRLLRPHVNAARILLPRLRSGATYLTVGGGMADAIFPGMAPVAMSQAAQRNFVRAWHRESRGVAVAVRQLTIAAMVNGHSTRKVAAPDWLTDAEIGDRICAILADPAAFPGPVLNFSVADRNPA</sequence>
<dbReference type="Proteomes" id="UP000239874">
    <property type="component" value="Unassembled WGS sequence"/>
</dbReference>
<organism evidence="3 4">
    <name type="scientific">Nocardia nova</name>
    <dbReference type="NCBI Taxonomy" id="37330"/>
    <lineage>
        <taxon>Bacteria</taxon>
        <taxon>Bacillati</taxon>
        <taxon>Actinomycetota</taxon>
        <taxon>Actinomycetes</taxon>
        <taxon>Mycobacteriales</taxon>
        <taxon>Nocardiaceae</taxon>
        <taxon>Nocardia</taxon>
    </lineage>
</organism>
<evidence type="ECO:0000313" key="4">
    <source>
        <dbReference type="Proteomes" id="UP000239874"/>
    </source>
</evidence>
<proteinExistence type="inferred from homology"/>
<evidence type="ECO:0000256" key="2">
    <source>
        <dbReference type="ARBA" id="ARBA00023002"/>
    </source>
</evidence>
<keyword evidence="2" id="KW-0560">Oxidoreductase</keyword>
<dbReference type="SUPFAM" id="SSF51735">
    <property type="entry name" value="NAD(P)-binding Rossmann-fold domains"/>
    <property type="match status" value="1"/>
</dbReference>
<dbReference type="PANTHER" id="PTHR43669">
    <property type="entry name" value="5-KETO-D-GLUCONATE 5-REDUCTASE"/>
    <property type="match status" value="1"/>
</dbReference>
<reference evidence="3 4" key="1">
    <citation type="submission" date="2018-02" db="EMBL/GenBank/DDBJ databases">
        <title>8 Nocardia nova and 1 Nocardia cyriacigeorgica strain used for evolution to TMP-SMX.</title>
        <authorList>
            <person name="Mehta H."/>
            <person name="Weng J."/>
            <person name="Shamoo Y."/>
        </authorList>
    </citation>
    <scope>NUCLEOTIDE SEQUENCE [LARGE SCALE GENOMIC DNA]</scope>
    <source>
        <strain evidence="3 4">MDA3139</strain>
    </source>
</reference>
<protein>
    <submittedName>
        <fullName evidence="3">Oxidoreductase</fullName>
    </submittedName>
</protein>
<dbReference type="InterPro" id="IPR002347">
    <property type="entry name" value="SDR_fam"/>
</dbReference>
<dbReference type="CDD" id="cd05233">
    <property type="entry name" value="SDR_c"/>
    <property type="match status" value="1"/>
</dbReference>
<dbReference type="AlphaFoldDB" id="A0A2S6AVR6"/>
<comment type="similarity">
    <text evidence="1">Belongs to the short-chain dehydrogenases/reductases (SDR) family.</text>
</comment>
<gene>
    <name evidence="3" type="ORF">C5E45_03680</name>
</gene>
<comment type="caution">
    <text evidence="3">The sequence shown here is derived from an EMBL/GenBank/DDBJ whole genome shotgun (WGS) entry which is preliminary data.</text>
</comment>
<dbReference type="Gene3D" id="3.40.50.720">
    <property type="entry name" value="NAD(P)-binding Rossmann-like Domain"/>
    <property type="match status" value="1"/>
</dbReference>
<name>A0A2S6AVR6_9NOCA</name>